<evidence type="ECO:0000256" key="10">
    <source>
        <dbReference type="ARBA" id="ARBA00023175"/>
    </source>
</evidence>
<keyword evidence="4" id="KW-0217">Developmental protein</keyword>
<evidence type="ECO:0000256" key="8">
    <source>
        <dbReference type="ARBA" id="ARBA00023017"/>
    </source>
</evidence>
<evidence type="ECO:0000256" key="1">
    <source>
        <dbReference type="ARBA" id="ARBA00004120"/>
    </source>
</evidence>
<evidence type="ECO:0000256" key="12">
    <source>
        <dbReference type="ARBA" id="ARBA00023273"/>
    </source>
</evidence>
<evidence type="ECO:0000313" key="18">
    <source>
        <dbReference type="Proteomes" id="UP001642484"/>
    </source>
</evidence>
<keyword evidence="9" id="KW-0969">Cilium</keyword>
<dbReference type="PANTHER" id="PTHR13236">
    <property type="entry name" value="DYNEIN 2 LIGHT INTERMEDIATE CHAIN, ISOFORM 2"/>
    <property type="match status" value="1"/>
</dbReference>
<feature type="region of interest" description="Disordered" evidence="15">
    <location>
        <begin position="2391"/>
        <end position="2432"/>
    </location>
</feature>
<feature type="compositionally biased region" description="Polar residues" evidence="15">
    <location>
        <begin position="1565"/>
        <end position="1579"/>
    </location>
</feature>
<keyword evidence="6" id="KW-0493">Microtubule</keyword>
<feature type="region of interest" description="Disordered" evidence="15">
    <location>
        <begin position="1526"/>
        <end position="1596"/>
    </location>
</feature>
<dbReference type="SUPFAM" id="SSF52540">
    <property type="entry name" value="P-loop containing nucleoside triphosphate hydrolases"/>
    <property type="match status" value="1"/>
</dbReference>
<feature type="region of interest" description="Disordered" evidence="15">
    <location>
        <begin position="503"/>
        <end position="636"/>
    </location>
</feature>
<keyword evidence="7" id="KW-0970">Cilium biogenesis/degradation</keyword>
<feature type="coiled-coil region" evidence="14">
    <location>
        <begin position="1603"/>
        <end position="1656"/>
    </location>
</feature>
<proteinExistence type="inferred from homology"/>
<keyword evidence="11" id="KW-0206">Cytoskeleton</keyword>
<reference evidence="17 18" key="1">
    <citation type="submission" date="2024-02" db="EMBL/GenBank/DDBJ databases">
        <authorList>
            <person name="Chen Y."/>
            <person name="Shah S."/>
            <person name="Dougan E. K."/>
            <person name="Thang M."/>
            <person name="Chan C."/>
        </authorList>
    </citation>
    <scope>NUCLEOTIDE SEQUENCE [LARGE SCALE GENOMIC DNA]</scope>
</reference>
<feature type="transmembrane region" description="Helical" evidence="16">
    <location>
        <begin position="146"/>
        <end position="179"/>
    </location>
</feature>
<keyword evidence="16" id="KW-1133">Transmembrane helix</keyword>
<protein>
    <recommendedName>
        <fullName evidence="3">Cytoplasmic dynein 2 light intermediate chain 1</fullName>
    </recommendedName>
</protein>
<evidence type="ECO:0000256" key="7">
    <source>
        <dbReference type="ARBA" id="ARBA00022794"/>
    </source>
</evidence>
<evidence type="ECO:0000256" key="11">
    <source>
        <dbReference type="ARBA" id="ARBA00023212"/>
    </source>
</evidence>
<keyword evidence="14" id="KW-0175">Coiled coil</keyword>
<organism evidence="17 18">
    <name type="scientific">Durusdinium trenchii</name>
    <dbReference type="NCBI Taxonomy" id="1381693"/>
    <lineage>
        <taxon>Eukaryota</taxon>
        <taxon>Sar</taxon>
        <taxon>Alveolata</taxon>
        <taxon>Dinophyceae</taxon>
        <taxon>Suessiales</taxon>
        <taxon>Symbiodiniaceae</taxon>
        <taxon>Durusdinium</taxon>
    </lineage>
</organism>
<evidence type="ECO:0000256" key="9">
    <source>
        <dbReference type="ARBA" id="ARBA00023069"/>
    </source>
</evidence>
<evidence type="ECO:0000256" key="15">
    <source>
        <dbReference type="SAM" id="MobiDB-lite"/>
    </source>
</evidence>
<evidence type="ECO:0000256" key="3">
    <source>
        <dbReference type="ARBA" id="ARBA00018863"/>
    </source>
</evidence>
<dbReference type="EMBL" id="CAXAMN010026173">
    <property type="protein sequence ID" value="CAK9101116.1"/>
    <property type="molecule type" value="Genomic_DNA"/>
</dbReference>
<dbReference type="InterPro" id="IPR027417">
    <property type="entry name" value="P-loop_NTPase"/>
</dbReference>
<dbReference type="SUPFAM" id="SSF48403">
    <property type="entry name" value="Ankyrin repeat"/>
    <property type="match status" value="1"/>
</dbReference>
<evidence type="ECO:0000256" key="6">
    <source>
        <dbReference type="ARBA" id="ARBA00022701"/>
    </source>
</evidence>
<evidence type="ECO:0000256" key="16">
    <source>
        <dbReference type="SAM" id="Phobius"/>
    </source>
</evidence>
<comment type="caution">
    <text evidence="17">The sequence shown here is derived from an EMBL/GenBank/DDBJ whole genome shotgun (WGS) entry which is preliminary data.</text>
</comment>
<accession>A0ABP0RKH0</accession>
<keyword evidence="16" id="KW-0812">Transmembrane</keyword>
<comment type="similarity">
    <text evidence="2">Belongs to the dynein light intermediate chain family.</text>
</comment>
<feature type="repeat" description="ANK" evidence="13">
    <location>
        <begin position="724"/>
        <end position="745"/>
    </location>
</feature>
<feature type="compositionally biased region" description="Basic and acidic residues" evidence="15">
    <location>
        <begin position="1530"/>
        <end position="1550"/>
    </location>
</feature>
<gene>
    <name evidence="17" type="ORF">CCMP2556_LOCUS47702</name>
</gene>
<feature type="compositionally biased region" description="Basic residues" evidence="15">
    <location>
        <begin position="2422"/>
        <end position="2432"/>
    </location>
</feature>
<dbReference type="Proteomes" id="UP001642484">
    <property type="component" value="Unassembled WGS sequence"/>
</dbReference>
<feature type="coiled-coil region" evidence="14">
    <location>
        <begin position="661"/>
        <end position="691"/>
    </location>
</feature>
<evidence type="ECO:0000256" key="2">
    <source>
        <dbReference type="ARBA" id="ARBA00006831"/>
    </source>
</evidence>
<evidence type="ECO:0000256" key="13">
    <source>
        <dbReference type="PROSITE-ProRule" id="PRU00023"/>
    </source>
</evidence>
<feature type="compositionally biased region" description="Low complexity" evidence="15">
    <location>
        <begin position="1551"/>
        <end position="1564"/>
    </location>
</feature>
<keyword evidence="18" id="KW-1185">Reference proteome</keyword>
<dbReference type="Gene3D" id="3.40.50.300">
    <property type="entry name" value="P-loop containing nucleotide triphosphate hydrolases"/>
    <property type="match status" value="1"/>
</dbReference>
<dbReference type="InterPro" id="IPR040045">
    <property type="entry name" value="DYNC2LI1"/>
</dbReference>
<keyword evidence="16" id="KW-0472">Membrane</keyword>
<dbReference type="Pfam" id="PF08477">
    <property type="entry name" value="Roc"/>
    <property type="match status" value="1"/>
</dbReference>
<evidence type="ECO:0000256" key="14">
    <source>
        <dbReference type="SAM" id="Coils"/>
    </source>
</evidence>
<feature type="compositionally biased region" description="Basic and acidic residues" evidence="15">
    <location>
        <begin position="533"/>
        <end position="564"/>
    </location>
</feature>
<feature type="compositionally biased region" description="Acidic residues" evidence="15">
    <location>
        <begin position="622"/>
        <end position="632"/>
    </location>
</feature>
<feature type="region of interest" description="Disordered" evidence="15">
    <location>
        <begin position="1478"/>
        <end position="1513"/>
    </location>
</feature>
<keyword evidence="12" id="KW-0966">Cell projection</keyword>
<keyword evidence="8" id="KW-0243">Dynein</keyword>
<evidence type="ECO:0000256" key="5">
    <source>
        <dbReference type="ARBA" id="ARBA00022490"/>
    </source>
</evidence>
<dbReference type="PANTHER" id="PTHR13236:SF0">
    <property type="entry name" value="CYTOPLASMIC DYNEIN 2 LIGHT INTERMEDIATE CHAIN 1"/>
    <property type="match status" value="1"/>
</dbReference>
<evidence type="ECO:0000313" key="17">
    <source>
        <dbReference type="EMBL" id="CAK9101116.1"/>
    </source>
</evidence>
<evidence type="ECO:0000256" key="4">
    <source>
        <dbReference type="ARBA" id="ARBA00022473"/>
    </source>
</evidence>
<keyword evidence="10" id="KW-0505">Motor protein</keyword>
<feature type="compositionally biased region" description="Basic and acidic residues" evidence="15">
    <location>
        <begin position="925"/>
        <end position="938"/>
    </location>
</feature>
<feature type="compositionally biased region" description="Low complexity" evidence="15">
    <location>
        <begin position="1495"/>
        <end position="1513"/>
    </location>
</feature>
<dbReference type="Gene3D" id="1.25.40.20">
    <property type="entry name" value="Ankyrin repeat-containing domain"/>
    <property type="match status" value="1"/>
</dbReference>
<name>A0ABP0RKH0_9DINO</name>
<feature type="region of interest" description="Disordered" evidence="15">
    <location>
        <begin position="925"/>
        <end position="944"/>
    </location>
</feature>
<dbReference type="PROSITE" id="PS50088">
    <property type="entry name" value="ANK_REPEAT"/>
    <property type="match status" value="1"/>
</dbReference>
<dbReference type="PROSITE" id="PS50297">
    <property type="entry name" value="ANK_REP_REGION"/>
    <property type="match status" value="1"/>
</dbReference>
<sequence length="2432" mass="264464">MARPVKKKDAEDFSSAILTKLTEELVQKTATEEFANDVTILFCGSKKSGKTSLVDRFINPTKDEKDQPKPTVALDYKFARYATEGTSKVLAHIYDLGGDEANENLIGIPISTSTVGNIVLAITLDLSERLGWDWGWAQKGPVLDLVLVDVAALGVVLELVAALGVVFAWGVAAVAWPMLSGQELGGLGPGFIGSPAKFSAVLVSCDQHAANIRQAKEFLNTMLQCEDEKAELGQNRTLASLNAHGLGTAYLPLDARAKVFHGLRPGSSMTDAIVAGVLSELDQFLVVDDYGSVECVKYARQEYNKRHPMTLVCETVTNGRLWLGGEKAVHDSVLLSENEVALGFVPLRRKAIEAGFVAAFPVGKASKPPLLYRSDRQSSSSEAESLLLPQQFQLTEAEASDTGASFYHVPHPPEGFDKGTWHFLETPVSTPGGSSNHGETSDLRRRKLRLLVQDLTALQRKLEGHVDAAGGFEPGVTLKDASGEVGAVVVGSDLTLLAAPSAASGSVPEPLHPPGYVSGSVPEPMHPPGYADGSKKRPAEPSKDKQPHLKTAKDETKEEANKDKEEEEEEKKAAPAAAAPVPASSPRGTGGELVKEEPQESQEAPEGPAGAANQDNPMEVDFGGDDDDDDEVGGAQPLMPEKAKAEEELEGLPDQAVQSLLDLLEAQKVSHQSLLSKLERLEAARMTEEQRTMLLDALLNRDPALVDHIQKLPVPLLLEVADSQGMTLLHHAVRLGQVEVVELLVTRCPEAVERTTKIDARPARWTALMVLMDTPVHQIGEGSFERIMRCLLHSMSVGAIALQAYTGTTACHLAAAQANLWAVKKICWTMYTKAGETESAFRQVSAMLNSRSGKRGAGAVDLALGTNLPVANYLKMWGGEEQCPNPKWMTALWSTLTKPVMRVHFALFKYATWLSERVGLEEHDANADDADDAARHAEEAEEGEDWRPMSMACFCKASLNPALKALQSMSKLAHQPSGFAWDSAVLASGPVLDWSQERLRITRRTLCMTVGQLWRKLVYPFQQYPWALATLADPTAALSDKQTCVRELFSCNMCQLDAFARQLRETVPESEALDPDNLQFLDAVFQRVAPCKTAKEPLSKRGRLPAEKRKPGEGIIFSLAFSAAAGQDAVAGNAPALDLTSDRALFVELAQLASDWTFHFVDIGGVRALSRFNVTSVTAFEENAFQQKAQEASETAQALQALSHMLGTGKKRQASDQARAPLRIQACSAEVTSATANRQRRGEAEDMLATRPWAKYRKVPQHKVRVPEGKCCLPCYNVFRLLGKHRKHKSYQDYYKHISQRQNQHEHKDFLAAVKQWLKQHLENPDKFKLHDKEELLKTQRELVISKKQGGRITGPKKQFVLSSHWDTARHGEWDPSKEVEAWIDGAYRKGVWRSVGQEGVYDFEAYEDTGVEERVIEDDGKQEIFAEEAFQAKKQAALDTLHKQAKDREATSVKAKENDMTFTDLVQVARSFGDRSSSSAAAAAETKTAEDEQAQAVEESSSSSTSSSSGDEAAVGLDLLSGAAPQKSNADHAEKPKAKPKPKAKDTAKTTKTASTAPKTGKASSQVTAAPSKSQGSSALAGESMGPGPGMLSLDGRASRTLKSLETAIEQAQESISKVNYDDQPLSTSQLKDFKAEATQRMAVLNSAAKKAKETLTRVGKSNNKDSFQIQMDKLQGLAALASAGSKLLAQVIAPTLDADAYISAHEEVASNGGKLGPLYWLKLVVANGQKELLYGKYSGFCEAFVLSKEQHDKPINKLETLMGKDEAAKRCAVEVENRMLASLRAIPASELALLGAGKTAADLGSEAPRLNESLDFAAAMLEACYEHSEEFMAAELKESVRTVQCFLGQDHVGALLEQVSALSSNRLVAMPALQRFFLQHDTGKSLFATAQLRVEHCDKEKEFQDKLDLLEKAVKHLAAWQKQSLPEAESGVAAVHKRIEPAVEALEVVKQTAFFADMKKKKQEHASNRLLPDLERLEEQLGLRSSEMVWLICKENMENHLNYFSNALEKECMVDLGHGKSGLINLDEILLSFKATAFVSLKVWDKLPSAAAAVKQYKEASELAANVAQYVFQKHAAFSQMPSGGKAVEPETLHKWKVSGFTLVQPYVPEEVAKRFETMFVAVVEAELATVFSKGLDSVAPIIAELPGLSTDPQVMCQLSHALLAFWLKLQPLLEQVQNKSAPADLLAELGQVGFSEPQTLAWLTSSVAQLGSNLSKACKAELEETWTAAAELEKCCAKLPDPASNEDLYRGEGVKLTKTMADLVAQIGKTEKNRMKMVEAVKKLSQIQLPGTMGENGFNALFQEYNGGEAGYTSKVLSAAASGSVHVAMVAGLCLLRNAALGASNDEGKMIRKQLHSVAEALKQKVEALKLADSADQALVTKAEKVLKEAASQEKAPEPAPKKRRTNEEAASQEVATKGKGRGRGRGKR</sequence>
<dbReference type="InterPro" id="IPR002110">
    <property type="entry name" value="Ankyrin_rpt"/>
</dbReference>
<dbReference type="InterPro" id="IPR036770">
    <property type="entry name" value="Ankyrin_rpt-contain_sf"/>
</dbReference>
<feature type="compositionally biased region" description="Basic and acidic residues" evidence="15">
    <location>
        <begin position="2391"/>
        <end position="2404"/>
    </location>
</feature>
<comment type="subcellular location">
    <subcellularLocation>
        <location evidence="1">Cytoplasm</location>
        <location evidence="1">Cytoskeleton</location>
        <location evidence="1">Cilium basal body</location>
    </subcellularLocation>
</comment>
<keyword evidence="13" id="KW-0040">ANK repeat</keyword>
<keyword evidence="5" id="KW-0963">Cytoplasm</keyword>